<keyword evidence="3" id="KW-0687">Ribonucleoprotein</keyword>
<keyword evidence="8" id="KW-1185">Reference proteome</keyword>
<dbReference type="InterPro" id="IPR009027">
    <property type="entry name" value="Ribosomal_bL9/RNase_H1_N"/>
</dbReference>
<proteinExistence type="inferred from homology"/>
<dbReference type="InterPro" id="IPR000244">
    <property type="entry name" value="Ribosomal_bL9"/>
</dbReference>
<dbReference type="InterPro" id="IPR036935">
    <property type="entry name" value="Ribosomal_bL9_N_sf"/>
</dbReference>
<dbReference type="InterPro" id="IPR020070">
    <property type="entry name" value="Ribosomal_bL9_N"/>
</dbReference>
<sequence length="244" mass="26056">MQVSRLQSLARNGLRAVLMPVLETSPLVADPLAAASLSLARSEGVPSTSGTSAGCNWQSTASCGGLSWVHGRCISTTSPAAAAASKKGSGKRQSAPGVEEQDPGLIKVILRKDNRSLGRRGDVVLVKRGLMRHELYPKGEAAYATPENIAKYALTKAEAESQSEDQEGALEKLLKALDRKSVIVTRRPLGADSEHFADPAVSPRLVLEAVERQLGIRLHSSHLLLDGKIDSYGTYKVPLNLRLT</sequence>
<feature type="non-terminal residue" evidence="7">
    <location>
        <position position="1"/>
    </location>
</feature>
<dbReference type="EMBL" id="BMAR01000027">
    <property type="protein sequence ID" value="GFR48957.1"/>
    <property type="molecule type" value="Genomic_DNA"/>
</dbReference>
<feature type="domain" description="Ribosomal protein L9" evidence="6">
    <location>
        <begin position="106"/>
        <end position="152"/>
    </location>
</feature>
<dbReference type="GO" id="GO:0003735">
    <property type="term" value="F:structural constituent of ribosome"/>
    <property type="evidence" value="ECO:0007669"/>
    <property type="project" value="InterPro"/>
</dbReference>
<keyword evidence="2" id="KW-0689">Ribosomal protein</keyword>
<evidence type="ECO:0000256" key="4">
    <source>
        <dbReference type="ARBA" id="ARBA00031047"/>
    </source>
</evidence>
<accession>A0AAD3DY67</accession>
<dbReference type="Proteomes" id="UP001054857">
    <property type="component" value="Unassembled WGS sequence"/>
</dbReference>
<dbReference type="AlphaFoldDB" id="A0AAD3DY67"/>
<dbReference type="GO" id="GO:0006412">
    <property type="term" value="P:translation"/>
    <property type="evidence" value="ECO:0007669"/>
    <property type="project" value="InterPro"/>
</dbReference>
<protein>
    <recommendedName>
        <fullName evidence="5">Large ribosomal subunit protein bL9c</fullName>
    </recommendedName>
    <alternativeName>
        <fullName evidence="4">CL9</fullName>
    </alternativeName>
</protein>
<dbReference type="GO" id="GO:0005840">
    <property type="term" value="C:ribosome"/>
    <property type="evidence" value="ECO:0007669"/>
    <property type="project" value="UniProtKB-KW"/>
</dbReference>
<dbReference type="Pfam" id="PF01281">
    <property type="entry name" value="Ribosomal_L9_N"/>
    <property type="match status" value="1"/>
</dbReference>
<organism evidence="7 8">
    <name type="scientific">Astrephomene gubernaculifera</name>
    <dbReference type="NCBI Taxonomy" id="47775"/>
    <lineage>
        <taxon>Eukaryota</taxon>
        <taxon>Viridiplantae</taxon>
        <taxon>Chlorophyta</taxon>
        <taxon>core chlorophytes</taxon>
        <taxon>Chlorophyceae</taxon>
        <taxon>CS clade</taxon>
        <taxon>Chlamydomonadales</taxon>
        <taxon>Astrephomenaceae</taxon>
        <taxon>Astrephomene</taxon>
    </lineage>
</organism>
<evidence type="ECO:0000259" key="6">
    <source>
        <dbReference type="Pfam" id="PF01281"/>
    </source>
</evidence>
<comment type="caution">
    <text evidence="7">The sequence shown here is derived from an EMBL/GenBank/DDBJ whole genome shotgun (WGS) entry which is preliminary data.</text>
</comment>
<evidence type="ECO:0000313" key="8">
    <source>
        <dbReference type="Proteomes" id="UP001054857"/>
    </source>
</evidence>
<dbReference type="GO" id="GO:1990904">
    <property type="term" value="C:ribonucleoprotein complex"/>
    <property type="evidence" value="ECO:0007669"/>
    <property type="project" value="UniProtKB-KW"/>
</dbReference>
<dbReference type="SUPFAM" id="SSF55658">
    <property type="entry name" value="L9 N-domain-like"/>
    <property type="match status" value="1"/>
</dbReference>
<reference evidence="7 8" key="1">
    <citation type="journal article" date="2021" name="Sci. Rep.">
        <title>Genome sequencing of the multicellular alga Astrephomene provides insights into convergent evolution of germ-soma differentiation.</title>
        <authorList>
            <person name="Yamashita S."/>
            <person name="Yamamoto K."/>
            <person name="Matsuzaki R."/>
            <person name="Suzuki S."/>
            <person name="Yamaguchi H."/>
            <person name="Hirooka S."/>
            <person name="Minakuchi Y."/>
            <person name="Miyagishima S."/>
            <person name="Kawachi M."/>
            <person name="Toyoda A."/>
            <person name="Nozaki H."/>
        </authorList>
    </citation>
    <scope>NUCLEOTIDE SEQUENCE [LARGE SCALE GENOMIC DNA]</scope>
    <source>
        <strain evidence="7 8">NIES-4017</strain>
    </source>
</reference>
<gene>
    <name evidence="7" type="ORF">Agub_g10971</name>
</gene>
<evidence type="ECO:0000313" key="7">
    <source>
        <dbReference type="EMBL" id="GFR48957.1"/>
    </source>
</evidence>
<dbReference type="Gene3D" id="3.40.5.10">
    <property type="entry name" value="Ribosomal protein L9, N-terminal domain"/>
    <property type="match status" value="1"/>
</dbReference>
<evidence type="ECO:0000256" key="3">
    <source>
        <dbReference type="ARBA" id="ARBA00023274"/>
    </source>
</evidence>
<name>A0AAD3DY67_9CHLO</name>
<evidence type="ECO:0000256" key="1">
    <source>
        <dbReference type="ARBA" id="ARBA00010605"/>
    </source>
</evidence>
<evidence type="ECO:0000256" key="5">
    <source>
        <dbReference type="ARBA" id="ARBA00035193"/>
    </source>
</evidence>
<evidence type="ECO:0000256" key="2">
    <source>
        <dbReference type="ARBA" id="ARBA00022980"/>
    </source>
</evidence>
<dbReference type="PANTHER" id="PTHR21368">
    <property type="entry name" value="50S RIBOSOMAL PROTEIN L9"/>
    <property type="match status" value="1"/>
</dbReference>
<comment type="similarity">
    <text evidence="1">Belongs to the bacterial ribosomal protein bL9 family.</text>
</comment>